<sequence length="170" mass="18042">MTPPLGTVQVILNKRTLRIGHQTYQLQNLARVQTVRLPKPLDAEKGNSALAVLTAVGVLVVAGIISGAAQTEAICGLGVPLAIGLAIFVYLRTKKTWVPLYALVLETTGNPVTALVSPDSNEMEHLSGEIVEAIENPPEVERILQVNNVTLGDQYNQSGTQNIGRIGGAV</sequence>
<keyword evidence="3" id="KW-1185">Reference proteome</keyword>
<reference evidence="2 3" key="1">
    <citation type="submission" date="2013-07" db="EMBL/GenBank/DDBJ databases">
        <authorList>
            <consortium name="DOE Joint Genome Institute"/>
            <person name="Eisen J."/>
            <person name="Huntemann M."/>
            <person name="Han J."/>
            <person name="Chen A."/>
            <person name="Kyrpides N."/>
            <person name="Mavromatis K."/>
            <person name="Markowitz V."/>
            <person name="Palaniappan K."/>
            <person name="Ivanova N."/>
            <person name="Schaumberg A."/>
            <person name="Pati A."/>
            <person name="Liolios K."/>
            <person name="Nordberg H.P."/>
            <person name="Cantor M.N."/>
            <person name="Hua S.X."/>
            <person name="Woyke T."/>
        </authorList>
    </citation>
    <scope>NUCLEOTIDE SEQUENCE [LARGE SCALE GENOMIC DNA]</scope>
    <source>
        <strain evidence="2 3">DSM 44712</strain>
    </source>
</reference>
<dbReference type="EMBL" id="JFBT01000001">
    <property type="protein sequence ID" value="EXG79076.1"/>
    <property type="molecule type" value="Genomic_DNA"/>
</dbReference>
<evidence type="ECO:0000313" key="2">
    <source>
        <dbReference type="EMBL" id="EXG79076.1"/>
    </source>
</evidence>
<evidence type="ECO:0000313" key="3">
    <source>
        <dbReference type="Proteomes" id="UP000021053"/>
    </source>
</evidence>
<organism evidence="2 3">
    <name type="scientific">Cryptosporangium arvum DSM 44712</name>
    <dbReference type="NCBI Taxonomy" id="927661"/>
    <lineage>
        <taxon>Bacteria</taxon>
        <taxon>Bacillati</taxon>
        <taxon>Actinomycetota</taxon>
        <taxon>Actinomycetes</taxon>
        <taxon>Cryptosporangiales</taxon>
        <taxon>Cryptosporangiaceae</taxon>
        <taxon>Cryptosporangium</taxon>
    </lineage>
</organism>
<protein>
    <submittedName>
        <fullName evidence="2">Uncharacterized protein</fullName>
    </submittedName>
</protein>
<dbReference type="Pfam" id="PF19744">
    <property type="entry name" value="DUF6232"/>
    <property type="match status" value="1"/>
</dbReference>
<comment type="caution">
    <text evidence="2">The sequence shown here is derived from an EMBL/GenBank/DDBJ whole genome shotgun (WGS) entry which is preliminary data.</text>
</comment>
<feature type="transmembrane region" description="Helical" evidence="1">
    <location>
        <begin position="46"/>
        <end position="65"/>
    </location>
</feature>
<gene>
    <name evidence="2" type="ORF">CryarDRAFT_0095</name>
</gene>
<dbReference type="HOGENOM" id="CLU_1568122_0_0_11"/>
<proteinExistence type="predicted"/>
<keyword evidence="1" id="KW-1133">Transmembrane helix</keyword>
<accession>A0A011AAM8</accession>
<name>A0A011AAM8_9ACTN</name>
<feature type="transmembrane region" description="Helical" evidence="1">
    <location>
        <begin position="71"/>
        <end position="91"/>
    </location>
</feature>
<keyword evidence="1" id="KW-0472">Membrane</keyword>
<dbReference type="AlphaFoldDB" id="A0A011AAM8"/>
<evidence type="ECO:0000256" key="1">
    <source>
        <dbReference type="SAM" id="Phobius"/>
    </source>
</evidence>
<keyword evidence="1" id="KW-0812">Transmembrane</keyword>
<dbReference type="InterPro" id="IPR045629">
    <property type="entry name" value="DUF6232"/>
</dbReference>
<dbReference type="Proteomes" id="UP000021053">
    <property type="component" value="Unassembled WGS sequence"/>
</dbReference>